<protein>
    <submittedName>
        <fullName evidence="1">Uncharacterized protein</fullName>
    </submittedName>
</protein>
<dbReference type="AlphaFoldDB" id="A0A2T4AE90"/>
<gene>
    <name evidence="1" type="ORF">M431DRAFT_398595</name>
</gene>
<dbReference type="EMBL" id="KZ679679">
    <property type="protein sequence ID" value="PTB55333.1"/>
    <property type="molecule type" value="Genomic_DNA"/>
</dbReference>
<reference evidence="1 2" key="1">
    <citation type="submission" date="2016-07" db="EMBL/GenBank/DDBJ databases">
        <title>Multiple horizontal gene transfer events from other fungi enriched the ability of initially mycotrophic Trichoderma (Ascomycota) to feed on dead plant biomass.</title>
        <authorList>
            <consortium name="DOE Joint Genome Institute"/>
            <person name="Aerts A."/>
            <person name="Atanasova L."/>
            <person name="Chenthamara K."/>
            <person name="Zhang J."/>
            <person name="Grujic M."/>
            <person name="Henrissat B."/>
            <person name="Kuo A."/>
            <person name="Salamov A."/>
            <person name="Lipzen A."/>
            <person name="Labutti K."/>
            <person name="Barry K."/>
            <person name="Miao Y."/>
            <person name="Rahimi M.J."/>
            <person name="Shen Q."/>
            <person name="Grigoriev I.V."/>
            <person name="Kubicek C.P."/>
            <person name="Druzhinina I.S."/>
        </authorList>
    </citation>
    <scope>NUCLEOTIDE SEQUENCE [LARGE SCALE GENOMIC DNA]</scope>
    <source>
        <strain evidence="1 2">CBS 226.95</strain>
    </source>
</reference>
<organism evidence="1 2">
    <name type="scientific">Trichoderma harzianum CBS 226.95</name>
    <dbReference type="NCBI Taxonomy" id="983964"/>
    <lineage>
        <taxon>Eukaryota</taxon>
        <taxon>Fungi</taxon>
        <taxon>Dikarya</taxon>
        <taxon>Ascomycota</taxon>
        <taxon>Pezizomycotina</taxon>
        <taxon>Sordariomycetes</taxon>
        <taxon>Hypocreomycetidae</taxon>
        <taxon>Hypocreales</taxon>
        <taxon>Hypocreaceae</taxon>
        <taxon>Trichoderma</taxon>
    </lineage>
</organism>
<accession>A0A2T4AE90</accession>
<keyword evidence="2" id="KW-1185">Reference proteome</keyword>
<evidence type="ECO:0000313" key="1">
    <source>
        <dbReference type="EMBL" id="PTB55333.1"/>
    </source>
</evidence>
<evidence type="ECO:0000313" key="2">
    <source>
        <dbReference type="Proteomes" id="UP000241690"/>
    </source>
</evidence>
<dbReference type="RefSeq" id="XP_024775010.1">
    <property type="nucleotide sequence ID" value="XM_024914852.1"/>
</dbReference>
<dbReference type="Proteomes" id="UP000241690">
    <property type="component" value="Unassembled WGS sequence"/>
</dbReference>
<sequence>MHKVNFLQHIHRRFPFSASVSMPPWRRIVWTFAFCLAIAGSFRRLFSYEPCLMFPPRNGHLSARILWRAVSPLSTALHCNLPFGGLLPSRLLLDMPLLPGVWLCTLACRTCIGYVQYRGISCGMSTDIIPGARNITVRA</sequence>
<dbReference type="GeneID" id="36623418"/>
<name>A0A2T4AE90_TRIHA</name>
<proteinExistence type="predicted"/>